<evidence type="ECO:0000313" key="3">
    <source>
        <dbReference type="Proteomes" id="UP001177023"/>
    </source>
</evidence>
<dbReference type="Proteomes" id="UP001177023">
    <property type="component" value="Unassembled WGS sequence"/>
</dbReference>
<evidence type="ECO:0000313" key="2">
    <source>
        <dbReference type="EMBL" id="CAJ0569345.1"/>
    </source>
</evidence>
<keyword evidence="3" id="KW-1185">Reference proteome</keyword>
<dbReference type="AlphaFoldDB" id="A0AA36CHW7"/>
<reference evidence="2" key="1">
    <citation type="submission" date="2023-06" db="EMBL/GenBank/DDBJ databases">
        <authorList>
            <person name="Delattre M."/>
        </authorList>
    </citation>
    <scope>NUCLEOTIDE SEQUENCE</scope>
    <source>
        <strain evidence="2">AF72</strain>
    </source>
</reference>
<accession>A0AA36CHW7</accession>
<comment type="caution">
    <text evidence="2">The sequence shown here is derived from an EMBL/GenBank/DDBJ whole genome shotgun (WGS) entry which is preliminary data.</text>
</comment>
<feature type="region of interest" description="Disordered" evidence="1">
    <location>
        <begin position="1"/>
        <end position="24"/>
    </location>
</feature>
<dbReference type="EMBL" id="CATQJA010002011">
    <property type="protein sequence ID" value="CAJ0569345.1"/>
    <property type="molecule type" value="Genomic_DNA"/>
</dbReference>
<proteinExistence type="predicted"/>
<sequence length="103" mass="11649">MTDQENRRPERQAENPGDFEIDPLDIDPSCLPGVRPIPKALNNYIFSKLEPGEYYAKSSTRLLGPFIQEPSESQLPTDEAFVIMRRMGTLPNGGIAFQKVRQI</sequence>
<evidence type="ECO:0000256" key="1">
    <source>
        <dbReference type="SAM" id="MobiDB-lite"/>
    </source>
</evidence>
<feature type="compositionally biased region" description="Basic and acidic residues" evidence="1">
    <location>
        <begin position="1"/>
        <end position="13"/>
    </location>
</feature>
<feature type="non-terminal residue" evidence="2">
    <location>
        <position position="1"/>
    </location>
</feature>
<name>A0AA36CHW7_9BILA</name>
<gene>
    <name evidence="2" type="ORF">MSPICULIGERA_LOCUS7826</name>
</gene>
<organism evidence="2 3">
    <name type="scientific">Mesorhabditis spiculigera</name>
    <dbReference type="NCBI Taxonomy" id="96644"/>
    <lineage>
        <taxon>Eukaryota</taxon>
        <taxon>Metazoa</taxon>
        <taxon>Ecdysozoa</taxon>
        <taxon>Nematoda</taxon>
        <taxon>Chromadorea</taxon>
        <taxon>Rhabditida</taxon>
        <taxon>Rhabditina</taxon>
        <taxon>Rhabditomorpha</taxon>
        <taxon>Rhabditoidea</taxon>
        <taxon>Rhabditidae</taxon>
        <taxon>Mesorhabditinae</taxon>
        <taxon>Mesorhabditis</taxon>
    </lineage>
</organism>
<protein>
    <submittedName>
        <fullName evidence="2">Uncharacterized protein</fullName>
    </submittedName>
</protein>